<dbReference type="EC" id="6.3.5.7" evidence="3"/>
<reference evidence="3 4" key="1">
    <citation type="submission" date="2020-08" db="EMBL/GenBank/DDBJ databases">
        <title>Genomic Encyclopedia of Type Strains, Phase III (KMG-III): the genomes of soil and plant-associated and newly described type strains.</title>
        <authorList>
            <person name="Whitman W."/>
        </authorList>
    </citation>
    <scope>NUCLEOTIDE SEQUENCE [LARGE SCALE GENOMIC DNA]</scope>
    <source>
        <strain evidence="3 4">CECT 8840</strain>
    </source>
</reference>
<dbReference type="InterPro" id="IPR023631">
    <property type="entry name" value="Amidase_dom"/>
</dbReference>
<sequence>MTPPLRRLRLAHGGLAGLAEAVRSGALPADEPLLASLERVASQDPALHAFTQVLADAVPGTEGPLAGLPIAVKDNIDVAGHVTSLGLPLDARPVAGRDAEVVTLLKEAGAVLVGKTNLPELASSAVTRNPHHGDARNPWDPERTAGGSSGGSAVAVAADMVAAALGTDTAGSTLIPAALTGVCGMRPTHGRLSTRGVVPLSPTFDTVGVMAWEPRDVALVFGVLDGSAGRTPAEVDLAGLRVGVLTGWFREAEPGVLARFDEAVARLAEAGAVPVPVELPAAPVVRERARVIYTREVGAVYSDLLDEGDEDTVYSASVERRRVPGADDVGYARALRFREEWRREVEAAFADTDVLACPTTPITAPRIDTATEETTSTLMAFTYPFCLAGVPALSLPCGLQDGLPVGMTLVAPSGADLGLLDVGAALPVHSRPYPPPPREHHP</sequence>
<feature type="domain" description="Amidase" evidence="2">
    <location>
        <begin position="59"/>
        <end position="419"/>
    </location>
</feature>
<dbReference type="Proteomes" id="UP000552644">
    <property type="component" value="Unassembled WGS sequence"/>
</dbReference>
<dbReference type="GO" id="GO:0016740">
    <property type="term" value="F:transferase activity"/>
    <property type="evidence" value="ECO:0007669"/>
    <property type="project" value="UniProtKB-KW"/>
</dbReference>
<dbReference type="EC" id="6.3.5.6" evidence="3"/>
<dbReference type="InterPro" id="IPR000120">
    <property type="entry name" value="Amidase"/>
</dbReference>
<proteinExistence type="predicted"/>
<dbReference type="AlphaFoldDB" id="A0A7W7QRI8"/>
<dbReference type="RefSeq" id="WP_184719674.1">
    <property type="nucleotide sequence ID" value="NZ_JACHJP010000006.1"/>
</dbReference>
<dbReference type="GO" id="GO:0050567">
    <property type="term" value="F:glutaminyl-tRNA synthase (glutamine-hydrolyzing) activity"/>
    <property type="evidence" value="ECO:0007669"/>
    <property type="project" value="UniProtKB-EC"/>
</dbReference>
<organism evidence="3 4">
    <name type="scientific">Streptosporangium saharense</name>
    <dbReference type="NCBI Taxonomy" id="1706840"/>
    <lineage>
        <taxon>Bacteria</taxon>
        <taxon>Bacillati</taxon>
        <taxon>Actinomycetota</taxon>
        <taxon>Actinomycetes</taxon>
        <taxon>Streptosporangiales</taxon>
        <taxon>Streptosporangiaceae</taxon>
        <taxon>Streptosporangium</taxon>
    </lineage>
</organism>
<evidence type="ECO:0000256" key="1">
    <source>
        <dbReference type="SAM" id="MobiDB-lite"/>
    </source>
</evidence>
<dbReference type="GO" id="GO:0050566">
    <property type="term" value="F:asparaginyl-tRNA synthase (glutamine-hydrolyzing) activity"/>
    <property type="evidence" value="ECO:0007669"/>
    <property type="project" value="UniProtKB-EC"/>
</dbReference>
<comment type="caution">
    <text evidence="3">The sequence shown here is derived from an EMBL/GenBank/DDBJ whole genome shotgun (WGS) entry which is preliminary data.</text>
</comment>
<feature type="compositionally biased region" description="Basic and acidic residues" evidence="1">
    <location>
        <begin position="131"/>
        <end position="143"/>
    </location>
</feature>
<dbReference type="PANTHER" id="PTHR11895:SF176">
    <property type="entry name" value="AMIDASE AMID-RELATED"/>
    <property type="match status" value="1"/>
</dbReference>
<evidence type="ECO:0000313" key="4">
    <source>
        <dbReference type="Proteomes" id="UP000552644"/>
    </source>
</evidence>
<keyword evidence="3" id="KW-0436">Ligase</keyword>
<name>A0A7W7QRI8_9ACTN</name>
<protein>
    <submittedName>
        <fullName evidence="3">Aspartyl-tRNA(Asn)/glutamyl-tRNA(Gln) amidotransferase subunit A</fullName>
        <ecNumber evidence="3">6.3.5.6</ecNumber>
        <ecNumber evidence="3">6.3.5.7</ecNumber>
    </submittedName>
</protein>
<dbReference type="InterPro" id="IPR036928">
    <property type="entry name" value="AS_sf"/>
</dbReference>
<accession>A0A7W7QRI8</accession>
<dbReference type="EMBL" id="JACHJP010000006">
    <property type="protein sequence ID" value="MBB4918437.1"/>
    <property type="molecule type" value="Genomic_DNA"/>
</dbReference>
<dbReference type="SUPFAM" id="SSF75304">
    <property type="entry name" value="Amidase signature (AS) enzymes"/>
    <property type="match status" value="1"/>
</dbReference>
<keyword evidence="3" id="KW-0808">Transferase</keyword>
<dbReference type="PANTHER" id="PTHR11895">
    <property type="entry name" value="TRANSAMIDASE"/>
    <property type="match status" value="1"/>
</dbReference>
<evidence type="ECO:0000259" key="2">
    <source>
        <dbReference type="Pfam" id="PF01425"/>
    </source>
</evidence>
<dbReference type="Gene3D" id="3.90.1300.10">
    <property type="entry name" value="Amidase signature (AS) domain"/>
    <property type="match status" value="1"/>
</dbReference>
<feature type="region of interest" description="Disordered" evidence="1">
    <location>
        <begin position="125"/>
        <end position="151"/>
    </location>
</feature>
<gene>
    <name evidence="3" type="ORF">FHS44_005564</name>
</gene>
<evidence type="ECO:0000313" key="3">
    <source>
        <dbReference type="EMBL" id="MBB4918437.1"/>
    </source>
</evidence>
<keyword evidence="4" id="KW-1185">Reference proteome</keyword>
<dbReference type="Pfam" id="PF01425">
    <property type="entry name" value="Amidase"/>
    <property type="match status" value="1"/>
</dbReference>